<evidence type="ECO:0000259" key="10">
    <source>
        <dbReference type="PROSITE" id="PS51294"/>
    </source>
</evidence>
<gene>
    <name evidence="11" type="ORF">CCACVL1_12304</name>
</gene>
<protein>
    <submittedName>
        <fullName evidence="11">Uncharacterized protein</fullName>
    </submittedName>
</protein>
<sequence>MMRKPDPTAVKGGINGGGSSSNTNKLRKGLWSPEEDDKLINYMLTNGQGCWSDVARNAGLQRCGKSCRLRWINYLRPDLKRGAFSPQEEEVIVHLHSILGNRWSQIAARLPGRTDNEIKNFWNSTIKKRLKNLSSTPSPNASDSSNSEPNKKDVMAAAGFMSSMQEQGINFPMYMDLSSTSSTSNSSLQSMVLNQTCNSLAPVLEHDLNMFGSAAAGYFNPAAASCVTQVGVNSDNFYGENEIFGSVDNGVEREIYVPPLENIGENLKTENTYDRNINNPFNIISSSNHNIKTENLAGGGAAVGNIWLGEELKVGEWDLEDLMKLDVSSLPFLDFQS</sequence>
<dbReference type="STRING" id="210143.A0A1R3IGG2"/>
<dbReference type="Gramene" id="OMO81678">
    <property type="protein sequence ID" value="OMO81678"/>
    <property type="gene ID" value="CCACVL1_12304"/>
</dbReference>
<dbReference type="GO" id="GO:2000652">
    <property type="term" value="P:regulation of secondary cell wall biogenesis"/>
    <property type="evidence" value="ECO:0007669"/>
    <property type="project" value="UniProtKB-ARBA"/>
</dbReference>
<dbReference type="PANTHER" id="PTHR47997:SF73">
    <property type="entry name" value="TRANSCRIPTION FACTOR MYB83-LIKE"/>
    <property type="match status" value="1"/>
</dbReference>
<dbReference type="OMA" id="FTTSNTH"/>
<evidence type="ECO:0000313" key="11">
    <source>
        <dbReference type="EMBL" id="OMO81678.1"/>
    </source>
</evidence>
<dbReference type="SMART" id="SM00717">
    <property type="entry name" value="SANT"/>
    <property type="match status" value="2"/>
</dbReference>
<keyword evidence="3" id="KW-0805">Transcription regulation</keyword>
<evidence type="ECO:0000256" key="7">
    <source>
        <dbReference type="ARBA" id="ARBA00023242"/>
    </source>
</evidence>
<feature type="compositionally biased region" description="Low complexity" evidence="8">
    <location>
        <begin position="134"/>
        <end position="148"/>
    </location>
</feature>
<evidence type="ECO:0000259" key="9">
    <source>
        <dbReference type="PROSITE" id="PS50090"/>
    </source>
</evidence>
<evidence type="ECO:0000256" key="6">
    <source>
        <dbReference type="ARBA" id="ARBA00023163"/>
    </source>
</evidence>
<keyword evidence="7" id="KW-0539">Nucleus</keyword>
<dbReference type="AlphaFoldDB" id="A0A1R3IGG2"/>
<feature type="domain" description="Myb-like" evidence="9">
    <location>
        <begin position="76"/>
        <end position="126"/>
    </location>
</feature>
<evidence type="ECO:0000256" key="2">
    <source>
        <dbReference type="ARBA" id="ARBA00022737"/>
    </source>
</evidence>
<dbReference type="InterPro" id="IPR001005">
    <property type="entry name" value="SANT/Myb"/>
</dbReference>
<dbReference type="Proteomes" id="UP000188268">
    <property type="component" value="Unassembled WGS sequence"/>
</dbReference>
<evidence type="ECO:0000256" key="4">
    <source>
        <dbReference type="ARBA" id="ARBA00023125"/>
    </source>
</evidence>
<evidence type="ECO:0000256" key="1">
    <source>
        <dbReference type="ARBA" id="ARBA00004123"/>
    </source>
</evidence>
<feature type="domain" description="Myb-like" evidence="9">
    <location>
        <begin position="23"/>
        <end position="75"/>
    </location>
</feature>
<dbReference type="CDD" id="cd00167">
    <property type="entry name" value="SANT"/>
    <property type="match status" value="2"/>
</dbReference>
<evidence type="ECO:0000313" key="12">
    <source>
        <dbReference type="Proteomes" id="UP000188268"/>
    </source>
</evidence>
<accession>A0A1R3IGG2</accession>
<dbReference type="FunFam" id="1.10.10.60:FF:000077">
    <property type="entry name" value="MYB transcription factor"/>
    <property type="match status" value="1"/>
</dbReference>
<evidence type="ECO:0000256" key="8">
    <source>
        <dbReference type="SAM" id="MobiDB-lite"/>
    </source>
</evidence>
<comment type="subcellular location">
    <subcellularLocation>
        <location evidence="1">Nucleus</location>
    </subcellularLocation>
</comment>
<feature type="domain" description="HTH myb-type" evidence="10">
    <location>
        <begin position="23"/>
        <end position="75"/>
    </location>
</feature>
<comment type="caution">
    <text evidence="11">The sequence shown here is derived from an EMBL/GenBank/DDBJ whole genome shotgun (WGS) entry which is preliminary data.</text>
</comment>
<proteinExistence type="predicted"/>
<keyword evidence="4" id="KW-0238">DNA-binding</keyword>
<dbReference type="GO" id="GO:0003690">
    <property type="term" value="F:double-stranded DNA binding"/>
    <property type="evidence" value="ECO:0007669"/>
    <property type="project" value="UniProtKB-ARBA"/>
</dbReference>
<dbReference type="PROSITE" id="PS51294">
    <property type="entry name" value="HTH_MYB"/>
    <property type="match status" value="2"/>
</dbReference>
<organism evidence="11 12">
    <name type="scientific">Corchorus capsularis</name>
    <name type="common">Jute</name>
    <dbReference type="NCBI Taxonomy" id="210143"/>
    <lineage>
        <taxon>Eukaryota</taxon>
        <taxon>Viridiplantae</taxon>
        <taxon>Streptophyta</taxon>
        <taxon>Embryophyta</taxon>
        <taxon>Tracheophyta</taxon>
        <taxon>Spermatophyta</taxon>
        <taxon>Magnoliopsida</taxon>
        <taxon>eudicotyledons</taxon>
        <taxon>Gunneridae</taxon>
        <taxon>Pentapetalae</taxon>
        <taxon>rosids</taxon>
        <taxon>malvids</taxon>
        <taxon>Malvales</taxon>
        <taxon>Malvaceae</taxon>
        <taxon>Grewioideae</taxon>
        <taxon>Apeibeae</taxon>
        <taxon>Corchorus</taxon>
    </lineage>
</organism>
<feature type="region of interest" description="Disordered" evidence="8">
    <location>
        <begin position="1"/>
        <end position="29"/>
    </location>
</feature>
<dbReference type="InterPro" id="IPR017930">
    <property type="entry name" value="Myb_dom"/>
</dbReference>
<evidence type="ECO:0000256" key="3">
    <source>
        <dbReference type="ARBA" id="ARBA00023015"/>
    </source>
</evidence>
<dbReference type="OrthoDB" id="2143914at2759"/>
<keyword evidence="2" id="KW-0677">Repeat</keyword>
<name>A0A1R3IGG2_COCAP</name>
<reference evidence="11 12" key="1">
    <citation type="submission" date="2013-09" db="EMBL/GenBank/DDBJ databases">
        <title>Corchorus capsularis genome sequencing.</title>
        <authorList>
            <person name="Alam M."/>
            <person name="Haque M.S."/>
            <person name="Islam M.S."/>
            <person name="Emdad E.M."/>
            <person name="Islam M.M."/>
            <person name="Ahmed B."/>
            <person name="Halim A."/>
            <person name="Hossen Q.M.M."/>
            <person name="Hossain M.Z."/>
            <person name="Ahmed R."/>
            <person name="Khan M.M."/>
            <person name="Islam R."/>
            <person name="Rashid M.M."/>
            <person name="Khan S.A."/>
            <person name="Rahman M.S."/>
            <person name="Alam M."/>
        </authorList>
    </citation>
    <scope>NUCLEOTIDE SEQUENCE [LARGE SCALE GENOMIC DNA]</scope>
    <source>
        <strain evidence="12">cv. CVL-1</strain>
        <tissue evidence="11">Whole seedling</tissue>
    </source>
</reference>
<dbReference type="SUPFAM" id="SSF46689">
    <property type="entry name" value="Homeodomain-like"/>
    <property type="match status" value="1"/>
</dbReference>
<dbReference type="InterPro" id="IPR009057">
    <property type="entry name" value="Homeodomain-like_sf"/>
</dbReference>
<dbReference type="Gene3D" id="1.10.10.60">
    <property type="entry name" value="Homeodomain-like"/>
    <property type="match status" value="2"/>
</dbReference>
<dbReference type="FunFam" id="1.10.10.60:FF:000269">
    <property type="entry name" value="Transcription factor MYB46"/>
    <property type="match status" value="1"/>
</dbReference>
<dbReference type="Pfam" id="PF00249">
    <property type="entry name" value="Myb_DNA-binding"/>
    <property type="match status" value="2"/>
</dbReference>
<dbReference type="GO" id="GO:0043565">
    <property type="term" value="F:sequence-specific DNA binding"/>
    <property type="evidence" value="ECO:0007669"/>
    <property type="project" value="UniProtKB-ARBA"/>
</dbReference>
<keyword evidence="6" id="KW-0804">Transcription</keyword>
<dbReference type="PROSITE" id="PS50090">
    <property type="entry name" value="MYB_LIKE"/>
    <property type="match status" value="2"/>
</dbReference>
<dbReference type="GO" id="GO:0045893">
    <property type="term" value="P:positive regulation of DNA-templated transcription"/>
    <property type="evidence" value="ECO:0007669"/>
    <property type="project" value="UniProtKB-ARBA"/>
</dbReference>
<dbReference type="InterPro" id="IPR051953">
    <property type="entry name" value="Plant_SW-associated_TFs"/>
</dbReference>
<dbReference type="PANTHER" id="PTHR47997">
    <property type="entry name" value="MYB DOMAIN PROTEIN 55"/>
    <property type="match status" value="1"/>
</dbReference>
<evidence type="ECO:0000256" key="5">
    <source>
        <dbReference type="ARBA" id="ARBA00023159"/>
    </source>
</evidence>
<feature type="domain" description="HTH myb-type" evidence="10">
    <location>
        <begin position="76"/>
        <end position="130"/>
    </location>
</feature>
<keyword evidence="5" id="KW-0010">Activator</keyword>
<dbReference type="GO" id="GO:0005634">
    <property type="term" value="C:nucleus"/>
    <property type="evidence" value="ECO:0007669"/>
    <property type="project" value="UniProtKB-SubCell"/>
</dbReference>
<feature type="region of interest" description="Disordered" evidence="8">
    <location>
        <begin position="132"/>
        <end position="151"/>
    </location>
</feature>
<dbReference type="EMBL" id="AWWV01010106">
    <property type="protein sequence ID" value="OMO81678.1"/>
    <property type="molecule type" value="Genomic_DNA"/>
</dbReference>
<keyword evidence="12" id="KW-1185">Reference proteome</keyword>